<dbReference type="AlphaFoldDB" id="A0A5C5XRK8"/>
<comment type="caution">
    <text evidence="2">The sequence shown here is derived from an EMBL/GenBank/DDBJ whole genome shotgun (WGS) entry which is preliminary data.</text>
</comment>
<dbReference type="Proteomes" id="UP000318053">
    <property type="component" value="Unassembled WGS sequence"/>
</dbReference>
<gene>
    <name evidence="2" type="ORF">CA85_32000</name>
</gene>
<feature type="compositionally biased region" description="Polar residues" evidence="1">
    <location>
        <begin position="16"/>
        <end position="25"/>
    </location>
</feature>
<reference evidence="2 3" key="1">
    <citation type="submission" date="2019-02" db="EMBL/GenBank/DDBJ databases">
        <title>Deep-cultivation of Planctomycetes and their phenomic and genomic characterization uncovers novel biology.</title>
        <authorList>
            <person name="Wiegand S."/>
            <person name="Jogler M."/>
            <person name="Boedeker C."/>
            <person name="Pinto D."/>
            <person name="Vollmers J."/>
            <person name="Rivas-Marin E."/>
            <person name="Kohn T."/>
            <person name="Peeters S.H."/>
            <person name="Heuer A."/>
            <person name="Rast P."/>
            <person name="Oberbeckmann S."/>
            <person name="Bunk B."/>
            <person name="Jeske O."/>
            <person name="Meyerdierks A."/>
            <person name="Storesund J.E."/>
            <person name="Kallscheuer N."/>
            <person name="Luecker S."/>
            <person name="Lage O.M."/>
            <person name="Pohl T."/>
            <person name="Merkel B.J."/>
            <person name="Hornburger P."/>
            <person name="Mueller R.-W."/>
            <person name="Bruemmer F."/>
            <person name="Labrenz M."/>
            <person name="Spormann A.M."/>
            <person name="Op Den Camp H."/>
            <person name="Overmann J."/>
            <person name="Amann R."/>
            <person name="Jetten M.S.M."/>
            <person name="Mascher T."/>
            <person name="Medema M.H."/>
            <person name="Devos D.P."/>
            <person name="Kaster A.-K."/>
            <person name="Ovreas L."/>
            <person name="Rohde M."/>
            <person name="Galperin M.Y."/>
            <person name="Jogler C."/>
        </authorList>
    </citation>
    <scope>NUCLEOTIDE SEQUENCE [LARGE SCALE GENOMIC DNA]</scope>
    <source>
        <strain evidence="2 3">CA85</strain>
    </source>
</reference>
<sequence length="56" mass="5849">MQVPKNEGEGAKISSRHSNVSTENSEPLVFPEPALSLLSVGGIAHVGQSASENEEC</sequence>
<feature type="compositionally biased region" description="Basic and acidic residues" evidence="1">
    <location>
        <begin position="1"/>
        <end position="10"/>
    </location>
</feature>
<feature type="region of interest" description="Disordered" evidence="1">
    <location>
        <begin position="1"/>
        <end position="27"/>
    </location>
</feature>
<name>A0A5C5XRK8_9BACT</name>
<keyword evidence="3" id="KW-1185">Reference proteome</keyword>
<proteinExistence type="predicted"/>
<dbReference type="EMBL" id="SJPK01000007">
    <property type="protein sequence ID" value="TWT65288.1"/>
    <property type="molecule type" value="Genomic_DNA"/>
</dbReference>
<evidence type="ECO:0000313" key="2">
    <source>
        <dbReference type="EMBL" id="TWT65288.1"/>
    </source>
</evidence>
<protein>
    <submittedName>
        <fullName evidence="2">Uncharacterized protein</fullName>
    </submittedName>
</protein>
<evidence type="ECO:0000256" key="1">
    <source>
        <dbReference type="SAM" id="MobiDB-lite"/>
    </source>
</evidence>
<accession>A0A5C5XRK8</accession>
<organism evidence="2 3">
    <name type="scientific">Allorhodopirellula solitaria</name>
    <dbReference type="NCBI Taxonomy" id="2527987"/>
    <lineage>
        <taxon>Bacteria</taxon>
        <taxon>Pseudomonadati</taxon>
        <taxon>Planctomycetota</taxon>
        <taxon>Planctomycetia</taxon>
        <taxon>Pirellulales</taxon>
        <taxon>Pirellulaceae</taxon>
        <taxon>Allorhodopirellula</taxon>
    </lineage>
</organism>
<evidence type="ECO:0000313" key="3">
    <source>
        <dbReference type="Proteomes" id="UP000318053"/>
    </source>
</evidence>